<reference evidence="2 3" key="1">
    <citation type="submission" date="2022-11" db="EMBL/GenBank/DDBJ databases">
        <title>The characterization of three novel Bacteroidetes species and genomic analysis of their roles in tidal elemental geochemical cycles.</title>
        <authorList>
            <person name="Ma K."/>
        </authorList>
    </citation>
    <scope>NUCLEOTIDE SEQUENCE [LARGE SCALE GENOMIC DNA]</scope>
    <source>
        <strain evidence="2 3">M17</strain>
    </source>
</reference>
<accession>A0ABT3RU68</accession>
<dbReference type="RefSeq" id="WP_266057419.1">
    <property type="nucleotide sequence ID" value="NZ_JAPFQN010000006.1"/>
</dbReference>
<feature type="transmembrane region" description="Helical" evidence="1">
    <location>
        <begin position="6"/>
        <end position="22"/>
    </location>
</feature>
<evidence type="ECO:0000313" key="2">
    <source>
        <dbReference type="EMBL" id="MCX2744894.1"/>
    </source>
</evidence>
<feature type="transmembrane region" description="Helical" evidence="1">
    <location>
        <begin position="34"/>
        <end position="52"/>
    </location>
</feature>
<evidence type="ECO:0000256" key="1">
    <source>
        <dbReference type="SAM" id="Phobius"/>
    </source>
</evidence>
<dbReference type="Proteomes" id="UP001209885">
    <property type="component" value="Unassembled WGS sequence"/>
</dbReference>
<name>A0ABT3RU68_9BACT</name>
<keyword evidence="3" id="KW-1185">Reference proteome</keyword>
<feature type="transmembrane region" description="Helical" evidence="1">
    <location>
        <begin position="122"/>
        <end position="142"/>
    </location>
</feature>
<feature type="transmembrane region" description="Helical" evidence="1">
    <location>
        <begin position="154"/>
        <end position="175"/>
    </location>
</feature>
<feature type="transmembrane region" description="Helical" evidence="1">
    <location>
        <begin position="93"/>
        <end position="110"/>
    </location>
</feature>
<gene>
    <name evidence="2" type="ORF">OO013_13510</name>
</gene>
<protein>
    <submittedName>
        <fullName evidence="2">Uncharacterized protein</fullName>
    </submittedName>
</protein>
<keyword evidence="1" id="KW-1133">Transmembrane helix</keyword>
<dbReference type="EMBL" id="JAPFQN010000006">
    <property type="protein sequence ID" value="MCX2744894.1"/>
    <property type="molecule type" value="Genomic_DNA"/>
</dbReference>
<comment type="caution">
    <text evidence="2">The sequence shown here is derived from an EMBL/GenBank/DDBJ whole genome shotgun (WGS) entry which is preliminary data.</text>
</comment>
<evidence type="ECO:0000313" key="3">
    <source>
        <dbReference type="Proteomes" id="UP001209885"/>
    </source>
</evidence>
<keyword evidence="1" id="KW-0812">Transmembrane</keyword>
<organism evidence="2 3">
    <name type="scientific">Mangrovivirga halotolerans</name>
    <dbReference type="NCBI Taxonomy" id="2993936"/>
    <lineage>
        <taxon>Bacteria</taxon>
        <taxon>Pseudomonadati</taxon>
        <taxon>Bacteroidota</taxon>
        <taxon>Cytophagia</taxon>
        <taxon>Cytophagales</taxon>
        <taxon>Mangrovivirgaceae</taxon>
        <taxon>Mangrovivirga</taxon>
    </lineage>
</organism>
<sequence length="224" mass="26506">MGLVEDFIQYIFPFISLILGLIKFKKLDRGMKILLVYLFYCVVSEIILRYYATVYRNNLFYYNIYPLLDFIIISAYISNIIELTSLKKWVRRVFIPFFVVAFSIYLFTQYDQLDKVTLPEFRSIGSFIIVISVLLYYYSLLVKRPYPNLFFNQHFIVSVGLIIYYAGTFMTWLFLETLFNTNLDLFSLFTSTIHIFLFLFIKYLTILIAILKAGYSKRLGNVGA</sequence>
<proteinExistence type="predicted"/>
<feature type="transmembrane region" description="Helical" evidence="1">
    <location>
        <begin position="64"/>
        <end position="81"/>
    </location>
</feature>
<keyword evidence="1" id="KW-0472">Membrane</keyword>
<feature type="transmembrane region" description="Helical" evidence="1">
    <location>
        <begin position="187"/>
        <end position="211"/>
    </location>
</feature>